<sequence>MDNLDFKLNFLSLILCVGIGACMGQVTLRAEFSMVGISGNIDFTEDGSDITIATSLQGVTEDMQWEIHEYPVDWDKAEHCSDSVLGSRFQDTDGNLTDQYGVITAANQNSISVSNTVLKLSTTDASIAGRSVLVYTPSMRACATINNINGYYTAMATFPASIGGRVVFRQANQTNAEMSILSELFFIDGTSVAINGTTTQLEIYTGSVSADLGESVAVADRCTNIGSIFNPSGATGNNVPGVVGPVSVDVSEPTSKTFQNNNAKISLTGTNSIVGKSLVVVSGGTVIACANIIAIESKTVMATFDMDGVKGSVSFTQASPFDVTHTNIEFTGLQSLAGGFHIHLYPVPPRFTEDATQCSSASVAGHFNPFGISSYPAPGSGTNDQYEIGDLSGKYGNILASQSNVTSSFTDWNMPLWGVNSIIGRSVVIHKANDGSRWVCASIGYPGDVRTAKVTFTYPVIGHMIFREPMNEPLGQTTVYVELMYGNGETPSVDHKWHVHVDPIKADFMSDTGRCASCQGHYNPYSVDLSATYSSCSSSNQLRCEVGDLSGKHGKIGIGNSGSGLWYHNFYTDIDLPLNGPQSIVGRSVTIHAKDSGASRLACANIHLENAVKVRVSTWVTSPPDGEVAIEQSTLFDPTILSVGFTGLAQEISSYHVHEFSINGDEEVECSGASVGGHFNPFQVSTFPAAGTGTTDEYEIGDLSGKFGGVTNLNTYDATLSDFNLPVSGPQSIVGRSIVLHKTTDGSRVTCGNIENVLPSGSQLITATAKFEGTVEGKIEFSQVKYSDGTLGNTNIEVLLEYAVSSNQTTGHNWHVHVYQQEDGESSTCTSNGGHYNPFLVAIDVSTFIF</sequence>
<name>A0A8J1T8M4_OWEFU</name>
<dbReference type="GO" id="GO:0046872">
    <property type="term" value="F:metal ion binding"/>
    <property type="evidence" value="ECO:0007669"/>
    <property type="project" value="InterPro"/>
</dbReference>
<organism evidence="2 3">
    <name type="scientific">Owenia fusiformis</name>
    <name type="common">Polychaete worm</name>
    <dbReference type="NCBI Taxonomy" id="6347"/>
    <lineage>
        <taxon>Eukaryota</taxon>
        <taxon>Metazoa</taxon>
        <taxon>Spiralia</taxon>
        <taxon>Lophotrochozoa</taxon>
        <taxon>Annelida</taxon>
        <taxon>Polychaeta</taxon>
        <taxon>Sedentaria</taxon>
        <taxon>Canalipalpata</taxon>
        <taxon>Sabellida</taxon>
        <taxon>Oweniida</taxon>
        <taxon>Oweniidae</taxon>
        <taxon>Owenia</taxon>
    </lineage>
</organism>
<proteinExistence type="predicted"/>
<dbReference type="Pfam" id="PF00080">
    <property type="entry name" value="Sod_Cu"/>
    <property type="match status" value="2"/>
</dbReference>
<dbReference type="PROSITE" id="PS51257">
    <property type="entry name" value="PROKAR_LIPOPROTEIN"/>
    <property type="match status" value="1"/>
</dbReference>
<evidence type="ECO:0000259" key="1">
    <source>
        <dbReference type="Pfam" id="PF00080"/>
    </source>
</evidence>
<accession>A0A8J1T8M4</accession>
<dbReference type="Gene3D" id="2.60.40.200">
    <property type="entry name" value="Superoxide dismutase, copper/zinc binding domain"/>
    <property type="match status" value="6"/>
</dbReference>
<feature type="domain" description="Superoxide dismutase copper/zinc binding" evidence="1">
    <location>
        <begin position="309"/>
        <end position="434"/>
    </location>
</feature>
<dbReference type="AlphaFoldDB" id="A0A8J1T8M4"/>
<keyword evidence="3" id="KW-1185">Reference proteome</keyword>
<dbReference type="PANTHER" id="PTHR20910:SF1">
    <property type="entry name" value="SUPEROXIDE DISMUTASE COPPER_ZINC BINDING DOMAIN-CONTAINING PROTEIN"/>
    <property type="match status" value="1"/>
</dbReference>
<dbReference type="PANTHER" id="PTHR20910">
    <property type="entry name" value="AGAP001623-PA"/>
    <property type="match status" value="1"/>
</dbReference>
<dbReference type="EMBL" id="CAIIXF020000005">
    <property type="protein sequence ID" value="CAH1783697.1"/>
    <property type="molecule type" value="Genomic_DNA"/>
</dbReference>
<evidence type="ECO:0000313" key="2">
    <source>
        <dbReference type="EMBL" id="CAH1783697.1"/>
    </source>
</evidence>
<dbReference type="InterPro" id="IPR036423">
    <property type="entry name" value="SOD-like_Cu/Zn_dom_sf"/>
</dbReference>
<dbReference type="OrthoDB" id="159229at2759"/>
<dbReference type="Proteomes" id="UP000749559">
    <property type="component" value="Unassembled WGS sequence"/>
</dbReference>
<feature type="domain" description="Superoxide dismutase copper/zinc binding" evidence="1">
    <location>
        <begin position="626"/>
        <end position="754"/>
    </location>
</feature>
<comment type="caution">
    <text evidence="2">The sequence shown here is derived from an EMBL/GenBank/DDBJ whole genome shotgun (WGS) entry which is preliminary data.</text>
</comment>
<dbReference type="InterPro" id="IPR001424">
    <property type="entry name" value="SOD_Cu_Zn_dom"/>
</dbReference>
<protein>
    <recommendedName>
        <fullName evidence="1">Superoxide dismutase copper/zinc binding domain-containing protein</fullName>
    </recommendedName>
</protein>
<dbReference type="SUPFAM" id="SSF49329">
    <property type="entry name" value="Cu,Zn superoxide dismutase-like"/>
    <property type="match status" value="5"/>
</dbReference>
<dbReference type="InterPro" id="IPR053257">
    <property type="entry name" value="Cu-only_SOD"/>
</dbReference>
<gene>
    <name evidence="2" type="ORF">OFUS_LOCUS10013</name>
</gene>
<dbReference type="GO" id="GO:0006801">
    <property type="term" value="P:superoxide metabolic process"/>
    <property type="evidence" value="ECO:0007669"/>
    <property type="project" value="InterPro"/>
</dbReference>
<reference evidence="2" key="1">
    <citation type="submission" date="2022-03" db="EMBL/GenBank/DDBJ databases">
        <authorList>
            <person name="Martin C."/>
        </authorList>
    </citation>
    <scope>NUCLEOTIDE SEQUENCE</scope>
</reference>
<evidence type="ECO:0000313" key="3">
    <source>
        <dbReference type="Proteomes" id="UP000749559"/>
    </source>
</evidence>